<protein>
    <recommendedName>
        <fullName evidence="4">SnoaL-like domain-containing protein</fullName>
    </recommendedName>
</protein>
<dbReference type="InterPro" id="IPR032710">
    <property type="entry name" value="NTF2-like_dom_sf"/>
</dbReference>
<dbReference type="EMBL" id="JAPZLT010000011">
    <property type="protein sequence ID" value="MCZ7911473.1"/>
    <property type="molecule type" value="Genomic_DNA"/>
</dbReference>
<keyword evidence="3" id="KW-1185">Reference proteome</keyword>
<dbReference type="RefSeq" id="WP_269832255.1">
    <property type="nucleotide sequence ID" value="NZ_JAPZLT010000011.1"/>
</dbReference>
<gene>
    <name evidence="2" type="ORF">O9X94_19285</name>
</gene>
<reference evidence="2" key="1">
    <citation type="submission" date="2022-12" db="EMBL/GenBank/DDBJ databases">
        <title>Draft genome sequences of 22 rhizogenic Agrobacterium biovar 1 strains, the causative agent of hairy root disease.</title>
        <authorList>
            <person name="Kim N."/>
            <person name="Vargas P."/>
            <person name="Rediers H."/>
        </authorList>
    </citation>
    <scope>NUCLEOTIDE SEQUENCE</scope>
    <source>
        <strain evidence="2">ST07.17.026</strain>
    </source>
</reference>
<dbReference type="Gene3D" id="3.10.450.50">
    <property type="match status" value="2"/>
</dbReference>
<comment type="caution">
    <text evidence="2">The sequence shown here is derived from an EMBL/GenBank/DDBJ whole genome shotgun (WGS) entry which is preliminary data.</text>
</comment>
<dbReference type="SUPFAM" id="SSF54427">
    <property type="entry name" value="NTF2-like"/>
    <property type="match status" value="2"/>
</dbReference>
<feature type="signal peptide" evidence="1">
    <location>
        <begin position="1"/>
        <end position="30"/>
    </location>
</feature>
<evidence type="ECO:0000313" key="2">
    <source>
        <dbReference type="EMBL" id="MCZ7911473.1"/>
    </source>
</evidence>
<dbReference type="InterPro" id="IPR009959">
    <property type="entry name" value="Cyclase_SnoaL-like"/>
</dbReference>
<organism evidence="2 3">
    <name type="scientific">Agrobacterium leguminum</name>
    <dbReference type="NCBI Taxonomy" id="2792015"/>
    <lineage>
        <taxon>Bacteria</taxon>
        <taxon>Pseudomonadati</taxon>
        <taxon>Pseudomonadota</taxon>
        <taxon>Alphaproteobacteria</taxon>
        <taxon>Hyphomicrobiales</taxon>
        <taxon>Rhizobiaceae</taxon>
        <taxon>Rhizobium/Agrobacterium group</taxon>
        <taxon>Agrobacterium</taxon>
    </lineage>
</organism>
<dbReference type="Proteomes" id="UP001151309">
    <property type="component" value="Unassembled WGS sequence"/>
</dbReference>
<keyword evidence="1" id="KW-0732">Signal</keyword>
<dbReference type="GO" id="GO:0030638">
    <property type="term" value="P:polyketide metabolic process"/>
    <property type="evidence" value="ECO:0007669"/>
    <property type="project" value="InterPro"/>
</dbReference>
<evidence type="ECO:0008006" key="4">
    <source>
        <dbReference type="Google" id="ProtNLM"/>
    </source>
</evidence>
<name>A0A9X3KGU8_9HYPH</name>
<dbReference type="PANTHER" id="PTHR38436">
    <property type="entry name" value="POLYKETIDE CYCLASE SNOAL-LIKE DOMAIN"/>
    <property type="match status" value="1"/>
</dbReference>
<accession>A0A9X3KGU8</accession>
<dbReference type="AlphaFoldDB" id="A0A9X3KGU8"/>
<evidence type="ECO:0000313" key="3">
    <source>
        <dbReference type="Proteomes" id="UP001151309"/>
    </source>
</evidence>
<evidence type="ECO:0000256" key="1">
    <source>
        <dbReference type="SAM" id="SignalP"/>
    </source>
</evidence>
<feature type="chain" id="PRO_5040968369" description="SnoaL-like domain-containing protein" evidence="1">
    <location>
        <begin position="31"/>
        <end position="287"/>
    </location>
</feature>
<dbReference type="PANTHER" id="PTHR38436:SF1">
    <property type="entry name" value="ESTER CYCLASE"/>
    <property type="match status" value="1"/>
</dbReference>
<sequence length="287" mass="31461">MKAKFPRRVVLAMAAFLPLGANLAATSTHATESNMTPQEKQVFDLLKAIETGAAEPVDVIDPEKYIQHNLGAADGLKGFGDLLASLPKGSAKVNTVRVFQDGDFVFAHSDYDFFGPKIGFDIFRFEDGKIVEHWDNLQQTAGPNQSGRTMIDGPTEARDLDKTEANKTLVASFVDEILVNGRTQKLSDYFDGDNYVQHNPQIGDGLSGLGAALKAMADAGITMKYDRVYKVLGKGDFVLTVSEGTFAGKLTSFYDLFRVQNGKIAEHWDTIETIPAKAEWKNQNGKF</sequence>
<proteinExistence type="predicted"/>